<evidence type="ECO:0000313" key="1">
    <source>
        <dbReference type="EMBL" id="CUJ90726.1"/>
    </source>
</evidence>
<proteinExistence type="predicted"/>
<name>A0A0P1I576_9RHOB</name>
<sequence length="259" mass="28724">MELNEILDLGTYPISDPAFRASCKATYDKTGVLVMPQFVTPEAILTVHAEGQENQDKVFAKTERHTVYLSAPDPALDENHPRNRLVVSSKGCITDDLMPRDSALRTLYNDASFRDFLCDVLGEQALYEYADPLSSINLHFAKTGQELGWHFDNSSFAITLMVQAPERGGAFEYVSDVRDADAGEMGYEVVADILDGRAEVQQLHADAGTLVIFRGRNSIHRVAPNEGDRTRMLAVLAYNTEPGVALSEEARMTFYGRRG</sequence>
<dbReference type="Proteomes" id="UP000051870">
    <property type="component" value="Unassembled WGS sequence"/>
</dbReference>
<dbReference type="SUPFAM" id="SSF51197">
    <property type="entry name" value="Clavaminate synthase-like"/>
    <property type="match status" value="1"/>
</dbReference>
<protein>
    <recommendedName>
        <fullName evidence="3">Fe2OG dioxygenase domain-containing protein</fullName>
    </recommendedName>
</protein>
<dbReference type="GeneID" id="83880343"/>
<dbReference type="RefSeq" id="WP_145865274.1">
    <property type="nucleotide sequence ID" value="NZ_CYTW01000001.1"/>
</dbReference>
<dbReference type="Gene3D" id="2.60.120.620">
    <property type="entry name" value="q2cbj1_9rhob like domain"/>
    <property type="match status" value="1"/>
</dbReference>
<evidence type="ECO:0008006" key="3">
    <source>
        <dbReference type="Google" id="ProtNLM"/>
    </source>
</evidence>
<dbReference type="InterPro" id="IPR056470">
    <property type="entry name" value="BesD/HalB-like"/>
</dbReference>
<dbReference type="STRING" id="1715693.PH7735_01285"/>
<dbReference type="AlphaFoldDB" id="A0A0P1I576"/>
<keyword evidence="2" id="KW-1185">Reference proteome</keyword>
<dbReference type="Pfam" id="PF23169">
    <property type="entry name" value="HalD"/>
    <property type="match status" value="1"/>
</dbReference>
<reference evidence="2" key="1">
    <citation type="submission" date="2015-09" db="EMBL/GenBank/DDBJ databases">
        <authorList>
            <person name="Rodrigo-Torres Lidia"/>
            <person name="Arahal R.David."/>
        </authorList>
    </citation>
    <scope>NUCLEOTIDE SEQUENCE [LARGE SCALE GENOMIC DNA]</scope>
    <source>
        <strain evidence="2">CECT 7735</strain>
    </source>
</reference>
<evidence type="ECO:0000313" key="2">
    <source>
        <dbReference type="Proteomes" id="UP000051870"/>
    </source>
</evidence>
<gene>
    <name evidence="1" type="ORF">PH7735_01285</name>
</gene>
<dbReference type="EMBL" id="CYTW01000001">
    <property type="protein sequence ID" value="CUJ90726.1"/>
    <property type="molecule type" value="Genomic_DNA"/>
</dbReference>
<accession>A0A0P1I576</accession>
<organism evidence="1 2">
    <name type="scientific">Shimia thalassica</name>
    <dbReference type="NCBI Taxonomy" id="1715693"/>
    <lineage>
        <taxon>Bacteria</taxon>
        <taxon>Pseudomonadati</taxon>
        <taxon>Pseudomonadota</taxon>
        <taxon>Alphaproteobacteria</taxon>
        <taxon>Rhodobacterales</taxon>
        <taxon>Roseobacteraceae</taxon>
    </lineage>
</organism>